<reference evidence="2" key="1">
    <citation type="submission" date="2018-05" db="EMBL/GenBank/DDBJ databases">
        <authorList>
            <person name="Lanie J.A."/>
            <person name="Ng W.-L."/>
            <person name="Kazmierczak K.M."/>
            <person name="Andrzejewski T.M."/>
            <person name="Davidsen T.M."/>
            <person name="Wayne K.J."/>
            <person name="Tettelin H."/>
            <person name="Glass J.I."/>
            <person name="Rusch D."/>
            <person name="Podicherti R."/>
            <person name="Tsui H.-C.T."/>
            <person name="Winkler M.E."/>
        </authorList>
    </citation>
    <scope>NUCLEOTIDE SEQUENCE</scope>
</reference>
<proteinExistence type="predicted"/>
<keyword evidence="1" id="KW-0812">Transmembrane</keyword>
<feature type="transmembrane region" description="Helical" evidence="1">
    <location>
        <begin position="79"/>
        <end position="97"/>
    </location>
</feature>
<evidence type="ECO:0000256" key="1">
    <source>
        <dbReference type="SAM" id="Phobius"/>
    </source>
</evidence>
<dbReference type="AlphaFoldDB" id="A0A382TZW0"/>
<organism evidence="2">
    <name type="scientific">marine metagenome</name>
    <dbReference type="NCBI Taxonomy" id="408172"/>
    <lineage>
        <taxon>unclassified sequences</taxon>
        <taxon>metagenomes</taxon>
        <taxon>ecological metagenomes</taxon>
    </lineage>
</organism>
<feature type="transmembrane region" description="Helical" evidence="1">
    <location>
        <begin position="35"/>
        <end position="55"/>
    </location>
</feature>
<keyword evidence="1" id="KW-1133">Transmembrane helix</keyword>
<feature type="transmembrane region" description="Helical" evidence="1">
    <location>
        <begin position="109"/>
        <end position="133"/>
    </location>
</feature>
<gene>
    <name evidence="2" type="ORF">METZ01_LOCUS380106</name>
</gene>
<name>A0A382TZW0_9ZZZZ</name>
<protein>
    <recommendedName>
        <fullName evidence="3">DUF2178 domain-containing protein</fullName>
    </recommendedName>
</protein>
<accession>A0A382TZW0</accession>
<evidence type="ECO:0000313" key="2">
    <source>
        <dbReference type="EMBL" id="SVD27252.1"/>
    </source>
</evidence>
<sequence length="138" mass="15152">MTVQDYTKGALAITTVTLLAFGVLALQGIGPQSIYMPIVIGFTVGNAALAIWLVYRSGGSWQCSDERDKAIEARAHRNGYTFVFAALNALLLVVVFDDLLEIDWLGTPAIFHALFLATFGAHFIVLTTQLYYYSRGLE</sequence>
<dbReference type="EMBL" id="UINC01140229">
    <property type="protein sequence ID" value="SVD27252.1"/>
    <property type="molecule type" value="Genomic_DNA"/>
</dbReference>
<keyword evidence="1" id="KW-0472">Membrane</keyword>
<evidence type="ECO:0008006" key="3">
    <source>
        <dbReference type="Google" id="ProtNLM"/>
    </source>
</evidence>